<dbReference type="Gene3D" id="3.40.50.880">
    <property type="match status" value="1"/>
</dbReference>
<dbReference type="InterPro" id="IPR029062">
    <property type="entry name" value="Class_I_gatase-like"/>
</dbReference>
<proteinExistence type="inferred from homology"/>
<dbReference type="GO" id="GO:0019172">
    <property type="term" value="F:glyoxalase III activity"/>
    <property type="evidence" value="ECO:0007669"/>
    <property type="project" value="UniProtKB-EC"/>
</dbReference>
<dbReference type="Pfam" id="PF01965">
    <property type="entry name" value="DJ-1_PfpI"/>
    <property type="match status" value="1"/>
</dbReference>
<keyword evidence="3" id="KW-0456">Lyase</keyword>
<dbReference type="EC" id="4.2.1.130" evidence="1"/>
<comment type="caution">
    <text evidence="7">The sequence shown here is derived from an EMBL/GenBank/DDBJ whole genome shotgun (WGS) entry which is preliminary data.</text>
</comment>
<dbReference type="Proteomes" id="UP000034841">
    <property type="component" value="Unassembled WGS sequence"/>
</dbReference>
<dbReference type="PANTHER" id="PTHR48094">
    <property type="entry name" value="PROTEIN/NUCLEIC ACID DEGLYCASE DJ-1-RELATED"/>
    <property type="match status" value="1"/>
</dbReference>
<keyword evidence="2" id="KW-0346">Stress response</keyword>
<dbReference type="InterPro" id="IPR002818">
    <property type="entry name" value="DJ-1/PfpI"/>
</dbReference>
<evidence type="ECO:0000256" key="2">
    <source>
        <dbReference type="ARBA" id="ARBA00023016"/>
    </source>
</evidence>
<dbReference type="GO" id="GO:0019243">
    <property type="term" value="P:methylglyoxal catabolic process to D-lactate via S-lactoyl-glutathione"/>
    <property type="evidence" value="ECO:0007669"/>
    <property type="project" value="TreeGrafter"/>
</dbReference>
<feature type="domain" description="DJ-1/PfpI" evidence="6">
    <location>
        <begin position="92"/>
        <end position="225"/>
    </location>
</feature>
<evidence type="ECO:0000313" key="8">
    <source>
        <dbReference type="Proteomes" id="UP000034841"/>
    </source>
</evidence>
<evidence type="ECO:0000259" key="6">
    <source>
        <dbReference type="Pfam" id="PF01965"/>
    </source>
</evidence>
<protein>
    <recommendedName>
        <fullName evidence="1">D-lactate dehydratase</fullName>
        <ecNumber evidence="1">4.2.1.130</ecNumber>
    </recommendedName>
</protein>
<accession>A0A0F8B5X5</accession>
<evidence type="ECO:0000256" key="3">
    <source>
        <dbReference type="ARBA" id="ARBA00023239"/>
    </source>
</evidence>
<keyword evidence="7" id="KW-0326">Glycosidase</keyword>
<comment type="similarity">
    <text evidence="4">Belongs to the peptidase C56 family. HSP31-like subfamily.</text>
</comment>
<dbReference type="InterPro" id="IPR050325">
    <property type="entry name" value="Prot/Nucl_acid_deglycase"/>
</dbReference>
<dbReference type="GO" id="GO:0005737">
    <property type="term" value="C:cytoplasm"/>
    <property type="evidence" value="ECO:0007669"/>
    <property type="project" value="TreeGrafter"/>
</dbReference>
<dbReference type="SUPFAM" id="SSF52317">
    <property type="entry name" value="Class I glutamine amidotransferase-like"/>
    <property type="match status" value="1"/>
</dbReference>
<reference evidence="7 8" key="1">
    <citation type="submission" date="2015-04" db="EMBL/GenBank/DDBJ databases">
        <title>Genome sequence of Ceratocystis platani, a major pathogen of plane trees.</title>
        <authorList>
            <person name="Belbahri L."/>
        </authorList>
    </citation>
    <scope>NUCLEOTIDE SEQUENCE [LARGE SCALE GENOMIC DNA]</scope>
    <source>
        <strain evidence="7 8">CFO</strain>
    </source>
</reference>
<gene>
    <name evidence="7" type="primary">HSP31</name>
    <name evidence="7" type="ORF">CFO_g53</name>
</gene>
<keyword evidence="7" id="KW-0378">Hydrolase</keyword>
<sequence length="229" mass="24467">MAPKVLVVLTSYSKIEAMDRETGWFLPELAHPYDELKGKAEMVFASPKGGVAPLDPGSIKAFESDASSQDFLKNHKDLWENTQKLSTFVGRSSEFDAIFYPGGHGPMFDLATDPDSIALIAEFHNAGKPIAAICHGPGVLVNVKGADGEYIVKGKPVTGFSNSEEDTVGYTPYMPFMLETAIQTVSGATYVKAEKDWDAKVVVSGNIITGQNPASAKPLGEALVKALGL</sequence>
<organism evidence="7 8">
    <name type="scientific">Ceratocystis fimbriata f. sp. platani</name>
    <dbReference type="NCBI Taxonomy" id="88771"/>
    <lineage>
        <taxon>Eukaryota</taxon>
        <taxon>Fungi</taxon>
        <taxon>Dikarya</taxon>
        <taxon>Ascomycota</taxon>
        <taxon>Pezizomycotina</taxon>
        <taxon>Sordariomycetes</taxon>
        <taxon>Hypocreomycetidae</taxon>
        <taxon>Microascales</taxon>
        <taxon>Ceratocystidaceae</taxon>
        <taxon>Ceratocystis</taxon>
    </lineage>
</organism>
<evidence type="ECO:0000313" key="7">
    <source>
        <dbReference type="EMBL" id="KKF97561.1"/>
    </source>
</evidence>
<dbReference type="CDD" id="cd03141">
    <property type="entry name" value="GATase1_Hsp31_like"/>
    <property type="match status" value="1"/>
</dbReference>
<comment type="catalytic activity">
    <reaction evidence="5">
        <text>methylglyoxal + H2O = (R)-lactate + H(+)</text>
        <dbReference type="Rhea" id="RHEA:27754"/>
        <dbReference type="ChEBI" id="CHEBI:15377"/>
        <dbReference type="ChEBI" id="CHEBI:15378"/>
        <dbReference type="ChEBI" id="CHEBI:16004"/>
        <dbReference type="ChEBI" id="CHEBI:17158"/>
        <dbReference type="EC" id="4.2.1.130"/>
    </reaction>
</comment>
<keyword evidence="8" id="KW-1185">Reference proteome</keyword>
<evidence type="ECO:0000256" key="1">
    <source>
        <dbReference type="ARBA" id="ARBA00013134"/>
    </source>
</evidence>
<dbReference type="EMBL" id="LBBL01000002">
    <property type="protein sequence ID" value="KKF97561.1"/>
    <property type="molecule type" value="Genomic_DNA"/>
</dbReference>
<dbReference type="AlphaFoldDB" id="A0A0F8B5X5"/>
<dbReference type="PANTHER" id="PTHR48094:SF11">
    <property type="entry name" value="GLUTATHIONE-INDEPENDENT GLYOXALASE HSP31-RELATED"/>
    <property type="match status" value="1"/>
</dbReference>
<dbReference type="OrthoDB" id="543156at2759"/>
<evidence type="ECO:0000256" key="5">
    <source>
        <dbReference type="ARBA" id="ARBA00048082"/>
    </source>
</evidence>
<name>A0A0F8B5X5_CERFI</name>
<dbReference type="GO" id="GO:0016798">
    <property type="term" value="F:hydrolase activity, acting on glycosyl bonds"/>
    <property type="evidence" value="ECO:0007669"/>
    <property type="project" value="UniProtKB-KW"/>
</dbReference>
<evidence type="ECO:0000256" key="4">
    <source>
        <dbReference type="ARBA" id="ARBA00038493"/>
    </source>
</evidence>